<name>A0A1A7NWN9_9PAST</name>
<evidence type="ECO:0000259" key="7">
    <source>
        <dbReference type="PROSITE" id="PS51186"/>
    </source>
</evidence>
<dbReference type="InterPro" id="IPR016181">
    <property type="entry name" value="Acyl_CoA_acyltransferase"/>
</dbReference>
<dbReference type="InterPro" id="IPR000182">
    <property type="entry name" value="GNAT_dom"/>
</dbReference>
<evidence type="ECO:0000313" key="8">
    <source>
        <dbReference type="EMBL" id="OBW93995.1"/>
    </source>
</evidence>
<dbReference type="Gene3D" id="3.40.630.30">
    <property type="match status" value="1"/>
</dbReference>
<accession>A0A1A7NWN9</accession>
<dbReference type="Proteomes" id="UP000243558">
    <property type="component" value="Unassembled WGS sequence"/>
</dbReference>
<keyword evidence="2" id="KW-0678">Repressor</keyword>
<keyword evidence="5" id="KW-0012">Acyltransferase</keyword>
<organism evidence="8 9">
    <name type="scientific">Gallibacterium genomosp. 3</name>
    <dbReference type="NCBI Taxonomy" id="505345"/>
    <lineage>
        <taxon>Bacteria</taxon>
        <taxon>Pseudomonadati</taxon>
        <taxon>Pseudomonadota</taxon>
        <taxon>Gammaproteobacteria</taxon>
        <taxon>Pasteurellales</taxon>
        <taxon>Pasteurellaceae</taxon>
        <taxon>Gallibacterium</taxon>
    </lineage>
</organism>
<keyword evidence="4 8" id="KW-0808">Transferase</keyword>
<dbReference type="GO" id="GO:0016747">
    <property type="term" value="F:acyltransferase activity, transferring groups other than amino-acyl groups"/>
    <property type="evidence" value="ECO:0007669"/>
    <property type="project" value="InterPro"/>
</dbReference>
<dbReference type="AlphaFoldDB" id="A0A1A7NWN9"/>
<feature type="domain" description="N-acetyltransferase" evidence="7">
    <location>
        <begin position="7"/>
        <end position="169"/>
    </location>
</feature>
<evidence type="ECO:0000256" key="6">
    <source>
        <dbReference type="ARBA" id="ARBA00049880"/>
    </source>
</evidence>
<evidence type="ECO:0000313" key="9">
    <source>
        <dbReference type="Proteomes" id="UP000243558"/>
    </source>
</evidence>
<protein>
    <submittedName>
        <fullName evidence="8">GCN5 family acetyltransferase</fullName>
    </submittedName>
</protein>
<comment type="catalytic activity">
    <reaction evidence="6">
        <text>glycyl-tRNA(Gly) + acetyl-CoA = N-acetylglycyl-tRNA(Gly) + CoA + H(+)</text>
        <dbReference type="Rhea" id="RHEA:81867"/>
        <dbReference type="Rhea" id="RHEA-COMP:9683"/>
        <dbReference type="Rhea" id="RHEA-COMP:19766"/>
        <dbReference type="ChEBI" id="CHEBI:15378"/>
        <dbReference type="ChEBI" id="CHEBI:57287"/>
        <dbReference type="ChEBI" id="CHEBI:57288"/>
        <dbReference type="ChEBI" id="CHEBI:78522"/>
        <dbReference type="ChEBI" id="CHEBI:232036"/>
    </reaction>
</comment>
<dbReference type="OrthoDB" id="9799147at2"/>
<dbReference type="PROSITE" id="PS51186">
    <property type="entry name" value="GNAT"/>
    <property type="match status" value="1"/>
</dbReference>
<gene>
    <name evidence="8" type="ORF">QV01_00360</name>
</gene>
<comment type="caution">
    <text evidence="8">The sequence shown here is derived from an EMBL/GenBank/DDBJ whole genome shotgun (WGS) entry which is preliminary data.</text>
</comment>
<keyword evidence="9" id="KW-1185">Reference proteome</keyword>
<dbReference type="EMBL" id="JTJM01000002">
    <property type="protein sequence ID" value="OBW93995.1"/>
    <property type="molecule type" value="Genomic_DNA"/>
</dbReference>
<dbReference type="PANTHER" id="PTHR36449:SF1">
    <property type="entry name" value="ACETYLTRANSFERASE"/>
    <property type="match status" value="1"/>
</dbReference>
<dbReference type="RefSeq" id="WP_065238500.1">
    <property type="nucleotide sequence ID" value="NZ_JTJM01000002.1"/>
</dbReference>
<dbReference type="PANTHER" id="PTHR36449">
    <property type="entry name" value="ACETYLTRANSFERASE-RELATED"/>
    <property type="match status" value="1"/>
</dbReference>
<evidence type="ECO:0000256" key="2">
    <source>
        <dbReference type="ARBA" id="ARBA00022491"/>
    </source>
</evidence>
<dbReference type="Pfam" id="PF13673">
    <property type="entry name" value="Acetyltransf_10"/>
    <property type="match status" value="1"/>
</dbReference>
<dbReference type="SUPFAM" id="SSF55729">
    <property type="entry name" value="Acyl-CoA N-acyltransferases (Nat)"/>
    <property type="match status" value="1"/>
</dbReference>
<proteinExistence type="inferred from homology"/>
<comment type="similarity">
    <text evidence="1">Belongs to the acetyltransferase family. GNAT subfamily.</text>
</comment>
<reference evidence="8 9" key="1">
    <citation type="submission" date="2014-11" db="EMBL/GenBank/DDBJ databases">
        <title>Pan-genome of Gallibacterium spp.</title>
        <authorList>
            <person name="Kudirkiene E."/>
            <person name="Bojesen A.M."/>
        </authorList>
    </citation>
    <scope>NUCLEOTIDE SEQUENCE [LARGE SCALE GENOMIC DNA]</scope>
    <source>
        <strain evidence="8 9">F151</strain>
    </source>
</reference>
<evidence type="ECO:0000256" key="5">
    <source>
        <dbReference type="ARBA" id="ARBA00023315"/>
    </source>
</evidence>
<evidence type="ECO:0000256" key="3">
    <source>
        <dbReference type="ARBA" id="ARBA00022649"/>
    </source>
</evidence>
<evidence type="ECO:0000256" key="1">
    <source>
        <dbReference type="ARBA" id="ARBA00009342"/>
    </source>
</evidence>
<sequence length="169" mass="19204">MDRGILIDLDIVALSDLILSKQAFCSDSQILNLYFQTQASQDEKKELTKCFVLINKKLEKIIGYYTLSAKSINVADIPISRIKKQIRYPMIPAALIDRLAIDRNFTRQGFGKFLIADAISKVREAKLGIAALLVEAKDIKAVEFYKKLGFIQFMDKQDTLFLPLTKLIK</sequence>
<keyword evidence="3" id="KW-1277">Toxin-antitoxin system</keyword>
<evidence type="ECO:0000256" key="4">
    <source>
        <dbReference type="ARBA" id="ARBA00022679"/>
    </source>
</evidence>